<keyword evidence="3" id="KW-1185">Reference proteome</keyword>
<dbReference type="AlphaFoldDB" id="A0A0Q3I4U9"/>
<evidence type="ECO:0000313" key="2">
    <source>
        <dbReference type="EMBL" id="KQK29864.1"/>
    </source>
</evidence>
<dbReference type="EMBL" id="LMAR01000044">
    <property type="protein sequence ID" value="KQK29864.1"/>
    <property type="molecule type" value="Genomic_DNA"/>
</dbReference>
<name>A0A0Q3I4U9_9HYPH</name>
<dbReference type="InterPro" id="IPR038765">
    <property type="entry name" value="Papain-like_cys_pep_sf"/>
</dbReference>
<sequence length="295" mass="33133">MRIRYGYRIELVCAHEMPLVTLLDVHPSRRHDLTMPDEMRVSALADPARPVAVTQHLDAFGNIRRRMVAPPGGVRLESEGIVHDSGEPDVVDPAAREVAPSRLPDDALVYLLGSRYCETDTLFDLAWSLFGGVEPGWPRVQAIVDFVHNHLRFGYHFARGTRTAAEAFEERVGVCRDFAHLAIALCRCMNIPARYCNGYLGDIGVPPDPAPMDFNAWFEVFLGRRWYTFDARHNERRIGRIVIARGRDATDVAMISSFGSHELRRFEVVTEEIGEVPMPLTPVAPEQFDARPAAA</sequence>
<dbReference type="RefSeq" id="WP_055728665.1">
    <property type="nucleotide sequence ID" value="NZ_LMAR01000044.1"/>
</dbReference>
<evidence type="ECO:0000259" key="1">
    <source>
        <dbReference type="SMART" id="SM00460"/>
    </source>
</evidence>
<reference evidence="2 3" key="1">
    <citation type="submission" date="2015-10" db="EMBL/GenBank/DDBJ databases">
        <title>Draft genome of Bosea thiooxidans.</title>
        <authorList>
            <person name="Wang X."/>
        </authorList>
    </citation>
    <scope>NUCLEOTIDE SEQUENCE [LARGE SCALE GENOMIC DNA]</scope>
    <source>
        <strain evidence="2 3">CGMCC 9174</strain>
    </source>
</reference>
<dbReference type="STRING" id="53254.SAMN05660750_01834"/>
<organism evidence="2 3">
    <name type="scientific">Bosea thiooxidans</name>
    <dbReference type="NCBI Taxonomy" id="53254"/>
    <lineage>
        <taxon>Bacteria</taxon>
        <taxon>Pseudomonadati</taxon>
        <taxon>Pseudomonadota</taxon>
        <taxon>Alphaproteobacteria</taxon>
        <taxon>Hyphomicrobiales</taxon>
        <taxon>Boseaceae</taxon>
        <taxon>Bosea</taxon>
    </lineage>
</organism>
<dbReference type="Gene3D" id="2.60.40.2250">
    <property type="match status" value="1"/>
</dbReference>
<gene>
    <name evidence="2" type="ORF">ARD30_15490</name>
</gene>
<dbReference type="PANTHER" id="PTHR33490:SF12">
    <property type="entry name" value="BLL5557 PROTEIN"/>
    <property type="match status" value="1"/>
</dbReference>
<feature type="domain" description="Transglutaminase-like" evidence="1">
    <location>
        <begin position="167"/>
        <end position="233"/>
    </location>
</feature>
<dbReference type="Pfam" id="PF01841">
    <property type="entry name" value="Transglut_core"/>
    <property type="match status" value="1"/>
</dbReference>
<dbReference type="SUPFAM" id="SSF54001">
    <property type="entry name" value="Cysteine proteinases"/>
    <property type="match status" value="1"/>
</dbReference>
<dbReference type="PANTHER" id="PTHR33490">
    <property type="entry name" value="BLR5614 PROTEIN-RELATED"/>
    <property type="match status" value="1"/>
</dbReference>
<comment type="caution">
    <text evidence="2">The sequence shown here is derived from an EMBL/GenBank/DDBJ whole genome shotgun (WGS) entry which is preliminary data.</text>
</comment>
<proteinExistence type="predicted"/>
<protein>
    <submittedName>
        <fullName evidence="2">Transglutaminase</fullName>
    </submittedName>
</protein>
<dbReference type="Proteomes" id="UP000051562">
    <property type="component" value="Unassembled WGS sequence"/>
</dbReference>
<accession>A0A0Q3I4U9</accession>
<dbReference type="Gene3D" id="3.10.620.30">
    <property type="match status" value="1"/>
</dbReference>
<evidence type="ECO:0000313" key="3">
    <source>
        <dbReference type="Proteomes" id="UP000051562"/>
    </source>
</evidence>
<dbReference type="SMART" id="SM00460">
    <property type="entry name" value="TGc"/>
    <property type="match status" value="1"/>
</dbReference>
<dbReference type="InterPro" id="IPR002931">
    <property type="entry name" value="Transglutaminase-like"/>
</dbReference>